<keyword evidence="3 5" id="KW-0067">ATP-binding</keyword>
<dbReference type="GO" id="GO:0022857">
    <property type="term" value="F:transmembrane transporter activity"/>
    <property type="evidence" value="ECO:0007669"/>
    <property type="project" value="TreeGrafter"/>
</dbReference>
<dbReference type="InterPro" id="IPR015854">
    <property type="entry name" value="ABC_transpr_LolD-like"/>
</dbReference>
<dbReference type="SMART" id="SM00382">
    <property type="entry name" value="AAA"/>
    <property type="match status" value="1"/>
</dbReference>
<gene>
    <name evidence="5" type="ORF">JF888_04445</name>
</gene>
<evidence type="ECO:0000256" key="2">
    <source>
        <dbReference type="ARBA" id="ARBA00022741"/>
    </source>
</evidence>
<dbReference type="CDD" id="cd03255">
    <property type="entry name" value="ABC_MJ0796_LolCDE_FtsE"/>
    <property type="match status" value="1"/>
</dbReference>
<comment type="caution">
    <text evidence="5">The sequence shown here is derived from an EMBL/GenBank/DDBJ whole genome shotgun (WGS) entry which is preliminary data.</text>
</comment>
<proteinExistence type="predicted"/>
<dbReference type="Pfam" id="PF00005">
    <property type="entry name" value="ABC_tran"/>
    <property type="match status" value="1"/>
</dbReference>
<dbReference type="AlphaFoldDB" id="A0A934KHY6"/>
<keyword evidence="1" id="KW-0813">Transport</keyword>
<dbReference type="SUPFAM" id="SSF52540">
    <property type="entry name" value="P-loop containing nucleoside triphosphate hydrolases"/>
    <property type="match status" value="1"/>
</dbReference>
<protein>
    <submittedName>
        <fullName evidence="5">ABC transporter ATP-binding protein</fullName>
    </submittedName>
</protein>
<evidence type="ECO:0000259" key="4">
    <source>
        <dbReference type="PROSITE" id="PS50893"/>
    </source>
</evidence>
<sequence>MSAGVPLVQVEGLVHIYKAADLEVVALQGLDLTVAAGETVAVVGRSGSGKTTLMNVLAGVERPSAGRVTVAGHDLTRLTAAQGEAYRREVIGYLWQHANANLLPELSAEQNVQMPMIGSGAARQRADQAGRLLAALGLEHHASRKPAQLTGGENQRLALAVALANRPALLLADEPTAELDGVTARLVLADLSRLLQELETAAILVTHDRQVARFVDRVVQIRDGRTSTETRYVEHEGDLIADEVVILDRAGRLQLPRHLIEELGLRERVRVHSDGGSLRISPLNGPALR</sequence>
<evidence type="ECO:0000313" key="6">
    <source>
        <dbReference type="Proteomes" id="UP000620075"/>
    </source>
</evidence>
<dbReference type="GO" id="GO:0016887">
    <property type="term" value="F:ATP hydrolysis activity"/>
    <property type="evidence" value="ECO:0007669"/>
    <property type="project" value="InterPro"/>
</dbReference>
<dbReference type="InterPro" id="IPR027417">
    <property type="entry name" value="P-loop_NTPase"/>
</dbReference>
<dbReference type="EMBL" id="JAEKNQ010000019">
    <property type="protein sequence ID" value="MBJ7602430.1"/>
    <property type="molecule type" value="Genomic_DNA"/>
</dbReference>
<dbReference type="PANTHER" id="PTHR24220:SF685">
    <property type="entry name" value="ABC TRANSPORTER RELATED"/>
    <property type="match status" value="1"/>
</dbReference>
<dbReference type="InterPro" id="IPR017911">
    <property type="entry name" value="MacB-like_ATP-bd"/>
</dbReference>
<accession>A0A934KHY6</accession>
<dbReference type="GO" id="GO:0005524">
    <property type="term" value="F:ATP binding"/>
    <property type="evidence" value="ECO:0007669"/>
    <property type="project" value="UniProtKB-KW"/>
</dbReference>
<evidence type="ECO:0000256" key="1">
    <source>
        <dbReference type="ARBA" id="ARBA00022448"/>
    </source>
</evidence>
<feature type="domain" description="ABC transporter" evidence="4">
    <location>
        <begin position="8"/>
        <end position="248"/>
    </location>
</feature>
<organism evidence="5 6">
    <name type="scientific">Candidatus Dormiibacter inghamiae</name>
    <dbReference type="NCBI Taxonomy" id="3127013"/>
    <lineage>
        <taxon>Bacteria</taxon>
        <taxon>Bacillati</taxon>
        <taxon>Candidatus Dormiibacterota</taxon>
        <taxon>Candidatus Dormibacteria</taxon>
        <taxon>Candidatus Dormibacterales</taxon>
        <taxon>Candidatus Dormibacteraceae</taxon>
        <taxon>Candidatus Dormiibacter</taxon>
    </lineage>
</organism>
<evidence type="ECO:0000313" key="5">
    <source>
        <dbReference type="EMBL" id="MBJ7602430.1"/>
    </source>
</evidence>
<dbReference type="InterPro" id="IPR003439">
    <property type="entry name" value="ABC_transporter-like_ATP-bd"/>
</dbReference>
<dbReference type="InterPro" id="IPR003593">
    <property type="entry name" value="AAA+_ATPase"/>
</dbReference>
<reference evidence="5 6" key="1">
    <citation type="submission" date="2020-10" db="EMBL/GenBank/DDBJ databases">
        <title>Ca. Dormibacterota MAGs.</title>
        <authorList>
            <person name="Montgomery K."/>
        </authorList>
    </citation>
    <scope>NUCLEOTIDE SEQUENCE [LARGE SCALE GENOMIC DNA]</scope>
    <source>
        <strain evidence="5">SC8811_S16_3</strain>
    </source>
</reference>
<dbReference type="Gene3D" id="3.40.50.300">
    <property type="entry name" value="P-loop containing nucleotide triphosphate hydrolases"/>
    <property type="match status" value="1"/>
</dbReference>
<dbReference type="PROSITE" id="PS50893">
    <property type="entry name" value="ABC_TRANSPORTER_2"/>
    <property type="match status" value="1"/>
</dbReference>
<keyword evidence="2" id="KW-0547">Nucleotide-binding</keyword>
<dbReference type="GO" id="GO:0005886">
    <property type="term" value="C:plasma membrane"/>
    <property type="evidence" value="ECO:0007669"/>
    <property type="project" value="TreeGrafter"/>
</dbReference>
<dbReference type="Proteomes" id="UP000620075">
    <property type="component" value="Unassembled WGS sequence"/>
</dbReference>
<dbReference type="PANTHER" id="PTHR24220">
    <property type="entry name" value="IMPORT ATP-BINDING PROTEIN"/>
    <property type="match status" value="1"/>
</dbReference>
<name>A0A934KHY6_9BACT</name>
<evidence type="ECO:0000256" key="3">
    <source>
        <dbReference type="ARBA" id="ARBA00022840"/>
    </source>
</evidence>